<dbReference type="GO" id="GO:0003723">
    <property type="term" value="F:RNA binding"/>
    <property type="evidence" value="ECO:0007669"/>
    <property type="project" value="UniProtKB-KW"/>
</dbReference>
<proteinExistence type="predicted"/>
<dbReference type="STRING" id="145388.A0A0D2MWD7"/>
<feature type="non-terminal residue" evidence="6">
    <location>
        <position position="550"/>
    </location>
</feature>
<keyword evidence="3" id="KW-0694">RNA-binding</keyword>
<dbReference type="GeneID" id="25727756"/>
<dbReference type="AlphaFoldDB" id="A0A0D2MWD7"/>
<keyword evidence="7" id="KW-1185">Reference proteome</keyword>
<dbReference type="PANTHER" id="PTHR12399:SF0">
    <property type="entry name" value="EUKARYOTIC TRANSLATION INITIATION FACTOR 3 SUBUNIT D"/>
    <property type="match status" value="1"/>
</dbReference>
<protein>
    <submittedName>
        <fullName evidence="6">Eukaryotic translation initiation factor 3 subunit D-2</fullName>
    </submittedName>
</protein>
<reference evidence="6 7" key="1">
    <citation type="journal article" date="2013" name="BMC Genomics">
        <title>Reconstruction of the lipid metabolism for the microalga Monoraphidium neglectum from its genome sequence reveals characteristics suitable for biofuel production.</title>
        <authorList>
            <person name="Bogen C."/>
            <person name="Al-Dilaimi A."/>
            <person name="Albersmeier A."/>
            <person name="Wichmann J."/>
            <person name="Grundmann M."/>
            <person name="Rupp O."/>
            <person name="Lauersen K.J."/>
            <person name="Blifernez-Klassen O."/>
            <person name="Kalinowski J."/>
            <person name="Goesmann A."/>
            <person name="Mussgnug J.H."/>
            <person name="Kruse O."/>
        </authorList>
    </citation>
    <scope>NUCLEOTIDE SEQUENCE [LARGE SCALE GENOMIC DNA]</scope>
    <source>
        <strain evidence="6 7">SAG 48.87</strain>
    </source>
</reference>
<evidence type="ECO:0000313" key="7">
    <source>
        <dbReference type="Proteomes" id="UP000054498"/>
    </source>
</evidence>
<feature type="region of interest" description="Disordered" evidence="5">
    <location>
        <begin position="247"/>
        <end position="277"/>
    </location>
</feature>
<feature type="compositionally biased region" description="Gly residues" evidence="5">
    <location>
        <begin position="251"/>
        <end position="260"/>
    </location>
</feature>
<name>A0A0D2MWD7_9CHLO</name>
<accession>A0A0D2MWD7</accession>
<feature type="region of interest" description="Disordered" evidence="5">
    <location>
        <begin position="1"/>
        <end position="29"/>
    </location>
</feature>
<dbReference type="PANTHER" id="PTHR12399">
    <property type="entry name" value="EUKARYOTIC TRANSLATION INITIATION FACTOR 3 SUBUNIT 7"/>
    <property type="match status" value="1"/>
</dbReference>
<dbReference type="KEGG" id="mng:MNEG_1058"/>
<dbReference type="OrthoDB" id="16538at2759"/>
<feature type="compositionally biased region" description="Gly residues" evidence="5">
    <location>
        <begin position="124"/>
        <end position="136"/>
    </location>
</feature>
<keyword evidence="2 6" id="KW-0396">Initiation factor</keyword>
<evidence type="ECO:0000256" key="3">
    <source>
        <dbReference type="ARBA" id="ARBA00022884"/>
    </source>
</evidence>
<dbReference type="Proteomes" id="UP000054498">
    <property type="component" value="Unassembled WGS sequence"/>
</dbReference>
<evidence type="ECO:0000313" key="6">
    <source>
        <dbReference type="EMBL" id="KIZ06885.1"/>
    </source>
</evidence>
<keyword evidence="4" id="KW-0648">Protein biosynthesis</keyword>
<evidence type="ECO:0000256" key="4">
    <source>
        <dbReference type="ARBA" id="ARBA00022917"/>
    </source>
</evidence>
<feature type="compositionally biased region" description="Basic and acidic residues" evidence="5">
    <location>
        <begin position="105"/>
        <end position="121"/>
    </location>
</feature>
<dbReference type="InterPro" id="IPR007783">
    <property type="entry name" value="eIF3d"/>
</dbReference>
<dbReference type="Pfam" id="PF05091">
    <property type="entry name" value="eIF-3_zeta"/>
    <property type="match status" value="2"/>
</dbReference>
<evidence type="ECO:0000256" key="2">
    <source>
        <dbReference type="ARBA" id="ARBA00022540"/>
    </source>
</evidence>
<sequence>MAGLPFAVPDISDNAEGWGPSSESIPPHLKDVPFAPFSKTDKLGKAADWTNQYNQKYSGRQNPVATVFTFFQNEEEDNFHIVDNRPVKTSKFQQRRVQQQRFQQQRREREQRDGERKKPTDRGPQGGRGGRGGFGGFRHDQQRIQYAPSVDIRPEWAVKEQIPFSALAKLSCRVERLAGPLGGTGWERRQWLHQDDLGRLGWFEGGDGCSAPCGWRRCKGRHLAGQREQQRLSALADWTRPTGSGWAAAAGQGGSGGCGSGQAAAAGQGGSGGVGDPTDLGDYGSVEFYDKAYDKITARQEKTLERTQRGFRNVTTSDDPVVRKLAAEGAGRVFATDSILATLMTAKSSVYSWDVVITRVGDKLFIDKRDGGPLDMLTVNETAPEQIPEDRDNINGVQQLALEATAVNQYRKWQLAPGLDIVVRCEVNAALTTPKGEVQLASIKALNEWNLKETDWRKKLDQSRASMLLTEAKNNKAKVARWTVEALLTGCEAIKWGYVTRAGPRDNANHVVLNVQTSKPRDFAGQIQLSMEHGWGIVRALVDMIMAMDE</sequence>
<gene>
    <name evidence="6" type="ORF">MNEG_1058</name>
</gene>
<dbReference type="EMBL" id="KK100319">
    <property type="protein sequence ID" value="KIZ06885.1"/>
    <property type="molecule type" value="Genomic_DNA"/>
</dbReference>
<organism evidence="6 7">
    <name type="scientific">Monoraphidium neglectum</name>
    <dbReference type="NCBI Taxonomy" id="145388"/>
    <lineage>
        <taxon>Eukaryota</taxon>
        <taxon>Viridiplantae</taxon>
        <taxon>Chlorophyta</taxon>
        <taxon>core chlorophytes</taxon>
        <taxon>Chlorophyceae</taxon>
        <taxon>CS clade</taxon>
        <taxon>Sphaeropleales</taxon>
        <taxon>Selenastraceae</taxon>
        <taxon>Monoraphidium</taxon>
    </lineage>
</organism>
<keyword evidence="1" id="KW-0963">Cytoplasm</keyword>
<evidence type="ECO:0000256" key="1">
    <source>
        <dbReference type="ARBA" id="ARBA00022490"/>
    </source>
</evidence>
<dbReference type="RefSeq" id="XP_013905904.1">
    <property type="nucleotide sequence ID" value="XM_014050450.1"/>
</dbReference>
<dbReference type="PIRSF" id="PIRSF016281">
    <property type="entry name" value="EIF-3_zeta"/>
    <property type="match status" value="1"/>
</dbReference>
<dbReference type="GO" id="GO:0005852">
    <property type="term" value="C:eukaryotic translation initiation factor 3 complex"/>
    <property type="evidence" value="ECO:0007669"/>
    <property type="project" value="InterPro"/>
</dbReference>
<evidence type="ECO:0000256" key="5">
    <source>
        <dbReference type="SAM" id="MobiDB-lite"/>
    </source>
</evidence>
<feature type="region of interest" description="Disordered" evidence="5">
    <location>
        <begin position="81"/>
        <end position="139"/>
    </location>
</feature>
<dbReference type="GO" id="GO:0003743">
    <property type="term" value="F:translation initiation factor activity"/>
    <property type="evidence" value="ECO:0007669"/>
    <property type="project" value="UniProtKB-KW"/>
</dbReference>